<dbReference type="EMBL" id="JAPFFF010000015">
    <property type="protein sequence ID" value="KAK8866940.1"/>
    <property type="molecule type" value="Genomic_DNA"/>
</dbReference>
<comment type="caution">
    <text evidence="2">The sequence shown here is derived from an EMBL/GenBank/DDBJ whole genome shotgun (WGS) entry which is preliminary data.</text>
</comment>
<name>A0ABR2IQT8_9EUKA</name>
<feature type="region of interest" description="Disordered" evidence="1">
    <location>
        <begin position="27"/>
        <end position="53"/>
    </location>
</feature>
<accession>A0ABR2IQT8</accession>
<feature type="region of interest" description="Disordered" evidence="1">
    <location>
        <begin position="92"/>
        <end position="118"/>
    </location>
</feature>
<evidence type="ECO:0000313" key="3">
    <source>
        <dbReference type="Proteomes" id="UP001470230"/>
    </source>
</evidence>
<dbReference type="Proteomes" id="UP001470230">
    <property type="component" value="Unassembled WGS sequence"/>
</dbReference>
<evidence type="ECO:0000313" key="2">
    <source>
        <dbReference type="EMBL" id="KAK8866940.1"/>
    </source>
</evidence>
<sequence length="137" mass="16215">MNDPFFAIVDEAQPVFASKTLQSDEAPKLDKFQSRNNYNNINNNDIIPKRASHNNEFQNRNYDYEQFSSRNNFHHSQNCRKDFHNYQEHKPRLPSMLDDIKGPKPLKINPKKPPESKKFFNIQVPDHYTYAKPYDGV</sequence>
<proteinExistence type="predicted"/>
<protein>
    <submittedName>
        <fullName evidence="2">Uncharacterized protein</fullName>
    </submittedName>
</protein>
<organism evidence="2 3">
    <name type="scientific">Tritrichomonas musculus</name>
    <dbReference type="NCBI Taxonomy" id="1915356"/>
    <lineage>
        <taxon>Eukaryota</taxon>
        <taxon>Metamonada</taxon>
        <taxon>Parabasalia</taxon>
        <taxon>Tritrichomonadida</taxon>
        <taxon>Tritrichomonadidae</taxon>
        <taxon>Tritrichomonas</taxon>
    </lineage>
</organism>
<reference evidence="2 3" key="1">
    <citation type="submission" date="2024-04" db="EMBL/GenBank/DDBJ databases">
        <title>Tritrichomonas musculus Genome.</title>
        <authorList>
            <person name="Alves-Ferreira E."/>
            <person name="Grigg M."/>
            <person name="Lorenzi H."/>
            <person name="Galac M."/>
        </authorList>
    </citation>
    <scope>NUCLEOTIDE SEQUENCE [LARGE SCALE GENOMIC DNA]</scope>
    <source>
        <strain evidence="2 3">EAF2021</strain>
    </source>
</reference>
<evidence type="ECO:0000256" key="1">
    <source>
        <dbReference type="SAM" id="MobiDB-lite"/>
    </source>
</evidence>
<feature type="compositionally biased region" description="Low complexity" evidence="1">
    <location>
        <begin position="36"/>
        <end position="46"/>
    </location>
</feature>
<gene>
    <name evidence="2" type="ORF">M9Y10_009909</name>
</gene>
<keyword evidence="3" id="KW-1185">Reference proteome</keyword>